<dbReference type="Proteomes" id="UP000015102">
    <property type="component" value="Unassembled WGS sequence"/>
</dbReference>
<dbReference type="GO" id="GO:0012505">
    <property type="term" value="C:endomembrane system"/>
    <property type="evidence" value="ECO:0007669"/>
    <property type="project" value="TreeGrafter"/>
</dbReference>
<dbReference type="PROSITE" id="PS50059">
    <property type="entry name" value="FKBP_PPIASE"/>
    <property type="match status" value="1"/>
</dbReference>
<dbReference type="STRING" id="36166.T1GFG9"/>
<comment type="catalytic activity">
    <reaction evidence="3">
        <text>[protein]-peptidylproline (omega=180) = [protein]-peptidylproline (omega=0)</text>
        <dbReference type="Rhea" id="RHEA:16237"/>
        <dbReference type="Rhea" id="RHEA-COMP:10747"/>
        <dbReference type="Rhea" id="RHEA-COMP:10748"/>
        <dbReference type="ChEBI" id="CHEBI:83833"/>
        <dbReference type="ChEBI" id="CHEBI:83834"/>
        <dbReference type="EC" id="5.2.1.8"/>
    </reaction>
</comment>
<evidence type="ECO:0000256" key="3">
    <source>
        <dbReference type="PROSITE-ProRule" id="PRU00277"/>
    </source>
</evidence>
<reference evidence="7" key="1">
    <citation type="submission" date="2013-02" db="EMBL/GenBank/DDBJ databases">
        <authorList>
            <person name="Hughes D."/>
        </authorList>
    </citation>
    <scope>NUCLEOTIDE SEQUENCE</scope>
    <source>
        <strain>Durham</strain>
        <strain evidence="7">NC isolate 2 -- Noor lab</strain>
    </source>
</reference>
<keyword evidence="7" id="KW-1185">Reference proteome</keyword>
<dbReference type="PANTHER" id="PTHR46512">
    <property type="entry name" value="PEPTIDYLPROLYL ISOMERASE"/>
    <property type="match status" value="1"/>
</dbReference>
<sequence length="167" mass="18407">MKIFLKNSQNLSNCSSFEDLSNLNEAETAKEESADVSGQKESDKSELNSKPEEENTKDGPEILDVIGNGQLTKKTVKKADTDIQPQRGDLVTINYTGTLIDGTIVEQEENFKLHVGDFEVVQGLDMVIPLMRVGEIAEVHVDQRFAYGTHGLTTEKFAKANVPPHST</sequence>
<dbReference type="InterPro" id="IPR001179">
    <property type="entry name" value="PPIase_FKBP_dom"/>
</dbReference>
<dbReference type="SUPFAM" id="SSF54534">
    <property type="entry name" value="FKBP-like"/>
    <property type="match status" value="1"/>
</dbReference>
<dbReference type="EnsemblMetazoa" id="MESCA002111-RA">
    <property type="protein sequence ID" value="MESCA002111-PA"/>
    <property type="gene ID" value="MESCA002111"/>
</dbReference>
<feature type="region of interest" description="Disordered" evidence="4">
    <location>
        <begin position="24"/>
        <end position="63"/>
    </location>
</feature>
<evidence type="ECO:0000313" key="6">
    <source>
        <dbReference type="EnsemblMetazoa" id="MESCA002111-PA"/>
    </source>
</evidence>
<dbReference type="GO" id="GO:0003755">
    <property type="term" value="F:peptidyl-prolyl cis-trans isomerase activity"/>
    <property type="evidence" value="ECO:0007669"/>
    <property type="project" value="UniProtKB-KW"/>
</dbReference>
<dbReference type="AlphaFoldDB" id="T1GFG9"/>
<organism evidence="6 7">
    <name type="scientific">Megaselia scalaris</name>
    <name type="common">Humpbacked fly</name>
    <name type="synonym">Phora scalaris</name>
    <dbReference type="NCBI Taxonomy" id="36166"/>
    <lineage>
        <taxon>Eukaryota</taxon>
        <taxon>Metazoa</taxon>
        <taxon>Ecdysozoa</taxon>
        <taxon>Arthropoda</taxon>
        <taxon>Hexapoda</taxon>
        <taxon>Insecta</taxon>
        <taxon>Pterygota</taxon>
        <taxon>Neoptera</taxon>
        <taxon>Endopterygota</taxon>
        <taxon>Diptera</taxon>
        <taxon>Brachycera</taxon>
        <taxon>Muscomorpha</taxon>
        <taxon>Platypezoidea</taxon>
        <taxon>Phoridae</taxon>
        <taxon>Megaseliini</taxon>
        <taxon>Megaselia</taxon>
    </lineage>
</organism>
<dbReference type="GO" id="GO:0016020">
    <property type="term" value="C:membrane"/>
    <property type="evidence" value="ECO:0007669"/>
    <property type="project" value="TreeGrafter"/>
</dbReference>
<feature type="domain" description="PPIase FKBP-type" evidence="5">
    <location>
        <begin position="88"/>
        <end position="167"/>
    </location>
</feature>
<dbReference type="PANTHER" id="PTHR46512:SF1">
    <property type="entry name" value="PEPTIDYLPROLYL ISOMERASE"/>
    <property type="match status" value="1"/>
</dbReference>
<keyword evidence="3" id="KW-0697">Rotamase</keyword>
<evidence type="ECO:0000256" key="4">
    <source>
        <dbReference type="SAM" id="MobiDB-lite"/>
    </source>
</evidence>
<evidence type="ECO:0000259" key="5">
    <source>
        <dbReference type="PROSITE" id="PS50059"/>
    </source>
</evidence>
<dbReference type="GO" id="GO:0043066">
    <property type="term" value="P:negative regulation of apoptotic process"/>
    <property type="evidence" value="ECO:0007669"/>
    <property type="project" value="TreeGrafter"/>
</dbReference>
<keyword evidence="3" id="KW-0413">Isomerase</keyword>
<dbReference type="GO" id="GO:0005740">
    <property type="term" value="C:mitochondrial envelope"/>
    <property type="evidence" value="ECO:0007669"/>
    <property type="project" value="TreeGrafter"/>
</dbReference>
<proteinExistence type="predicted"/>
<dbReference type="EC" id="5.2.1.8" evidence="3"/>
<reference evidence="6" key="2">
    <citation type="submission" date="2015-06" db="UniProtKB">
        <authorList>
            <consortium name="EnsemblMetazoa"/>
        </authorList>
    </citation>
    <scope>IDENTIFICATION</scope>
</reference>
<keyword evidence="2" id="KW-0802">TPR repeat</keyword>
<dbReference type="OMA" id="NTKDGPE"/>
<dbReference type="InterPro" id="IPR046357">
    <property type="entry name" value="PPIase_dom_sf"/>
</dbReference>
<keyword evidence="1" id="KW-0677">Repeat</keyword>
<name>T1GFG9_MEGSC</name>
<evidence type="ECO:0000256" key="2">
    <source>
        <dbReference type="ARBA" id="ARBA00022803"/>
    </source>
</evidence>
<dbReference type="EMBL" id="CAQQ02166972">
    <property type="status" value="NOT_ANNOTATED_CDS"/>
    <property type="molecule type" value="Genomic_DNA"/>
</dbReference>
<dbReference type="GO" id="GO:0044183">
    <property type="term" value="F:protein folding chaperone"/>
    <property type="evidence" value="ECO:0007669"/>
    <property type="project" value="TreeGrafter"/>
</dbReference>
<dbReference type="GO" id="GO:0005829">
    <property type="term" value="C:cytosol"/>
    <property type="evidence" value="ECO:0007669"/>
    <property type="project" value="TreeGrafter"/>
</dbReference>
<feature type="compositionally biased region" description="Basic and acidic residues" evidence="4">
    <location>
        <begin position="27"/>
        <end position="60"/>
    </location>
</feature>
<dbReference type="InterPro" id="IPR050754">
    <property type="entry name" value="FKBP4/5/8-like"/>
</dbReference>
<protein>
    <recommendedName>
        <fullName evidence="3">peptidylprolyl isomerase</fullName>
        <ecNumber evidence="3">5.2.1.8</ecNumber>
    </recommendedName>
</protein>
<dbReference type="HOGENOM" id="CLU_1598662_0_0_1"/>
<accession>T1GFG9</accession>
<dbReference type="Pfam" id="PF00254">
    <property type="entry name" value="FKBP_C"/>
    <property type="match status" value="1"/>
</dbReference>
<dbReference type="Gene3D" id="3.10.50.40">
    <property type="match status" value="1"/>
</dbReference>
<dbReference type="EMBL" id="CAQQ02166973">
    <property type="status" value="NOT_ANNOTATED_CDS"/>
    <property type="molecule type" value="Genomic_DNA"/>
</dbReference>
<evidence type="ECO:0000313" key="7">
    <source>
        <dbReference type="Proteomes" id="UP000015102"/>
    </source>
</evidence>
<evidence type="ECO:0000256" key="1">
    <source>
        <dbReference type="ARBA" id="ARBA00022737"/>
    </source>
</evidence>